<reference evidence="1" key="1">
    <citation type="journal article" date="2017" name="Vet. Pathol.">
        <title>Ranid Herpesvirus 3 and Proliferative Dermatitis in Free-Ranging Wild Common Frogs (Rana Temporaria).</title>
        <authorList>
            <person name="Origgi F.C."/>
            <person name="Schmidt B.R."/>
            <person name="Lohmann P."/>
            <person name="Otten P."/>
            <person name="Akdesir E."/>
            <person name="Gaschen V."/>
            <person name="Aguilar-Bultet L."/>
            <person name="Wahli T."/>
            <person name="Sattler U."/>
            <person name="Stoffel M.H."/>
        </authorList>
    </citation>
    <scope>NUCLEOTIDE SEQUENCE [LARGE SCALE GENOMIC DNA]</scope>
    <source>
        <strain evidence="1">FO1_2015</strain>
    </source>
</reference>
<evidence type="ECO:0000313" key="1">
    <source>
        <dbReference type="EMBL" id="ARR28851.1"/>
    </source>
</evidence>
<dbReference type="EMBL" id="KX832224">
    <property type="protein sequence ID" value="ARR28851.1"/>
    <property type="molecule type" value="Genomic_DNA"/>
</dbReference>
<sequence>MARSMHTSTLMGEFHDKALKGDIRAGNLWTKTLITPQEFIRGKTIVSSERVLETHVLHDNKCPPRILFSYKLAKKTAKKKVTTDWFLNDMNINQYMYQPSNKSIDVVQLLIPQFEIKTEDALRLELTIKKETKVVDYILRDLTVPQVTKFSITSTESGRYAIWSVLINNEQNVKELKWFVNGIEMNAGETYKADPAVYLHLPWYDEPSHDQLRGCGSYNTEGTAKWSMLDQIRPSFELELKLDVIARDNRVYRYIHTSLFVASDYLKRNAAACQPNNTCERDLFMLLCDCEKCPKTVTVPEGEEQESINKCKCNWLCTCEQSFCRYDDRLRVPEVYFDLPFKNQTRYNAL</sequence>
<name>A0A1X9T574_9VIRU</name>
<evidence type="ECO:0000313" key="2">
    <source>
        <dbReference type="Proteomes" id="UP000203507"/>
    </source>
</evidence>
<dbReference type="Proteomes" id="UP000203507">
    <property type="component" value="Segment"/>
</dbReference>
<keyword evidence="2" id="KW-1185">Reference proteome</keyword>
<dbReference type="GeneID" id="32878185"/>
<proteinExistence type="predicted"/>
<dbReference type="RefSeq" id="YP_009362360.1">
    <property type="nucleotide sequence ID" value="NC_034618.1"/>
</dbReference>
<dbReference type="KEGG" id="vg:32878185"/>
<protein>
    <submittedName>
        <fullName evidence="1">Contractile protein-like motif protein</fullName>
    </submittedName>
</protein>
<organism evidence="1">
    <name type="scientific">Ranid herpesvirus 3</name>
    <dbReference type="NCBI Taxonomy" id="1987509"/>
    <lineage>
        <taxon>Viruses</taxon>
        <taxon>Duplodnaviria</taxon>
        <taxon>Heunggongvirae</taxon>
        <taxon>Peploviricota</taxon>
        <taxon>Herviviricetes</taxon>
        <taxon>Herpesvirales</taxon>
        <taxon>Alloherpesviridae</taxon>
        <taxon>Batravirus</taxon>
        <taxon>Batravirus ranidallo3</taxon>
    </lineage>
</organism>
<accession>A0A1X9T574</accession>